<evidence type="ECO:0000256" key="3">
    <source>
        <dbReference type="ARBA" id="ARBA00022472"/>
    </source>
</evidence>
<dbReference type="PROSITE" id="PS00678">
    <property type="entry name" value="WD_REPEATS_1"/>
    <property type="match status" value="1"/>
</dbReference>
<comment type="similarity">
    <text evidence="2">Belongs to the WD repeat SWD2 family.</text>
</comment>
<dbReference type="PROSITE" id="PS50082">
    <property type="entry name" value="WD_REPEATS_2"/>
    <property type="match status" value="3"/>
</dbReference>
<keyword evidence="5" id="KW-0677">Repeat</keyword>
<dbReference type="InterPro" id="IPR037867">
    <property type="entry name" value="Swd2/WDR82"/>
</dbReference>
<evidence type="ECO:0000256" key="5">
    <source>
        <dbReference type="ARBA" id="ARBA00022737"/>
    </source>
</evidence>
<dbReference type="GeneID" id="43579673"/>
<gene>
    <name evidence="8" type="ORF">SAPINGB_P000850</name>
</gene>
<dbReference type="SUPFAM" id="SSF50978">
    <property type="entry name" value="WD40 repeat-like"/>
    <property type="match status" value="1"/>
</dbReference>
<dbReference type="GO" id="GO:0003682">
    <property type="term" value="F:chromatin binding"/>
    <property type="evidence" value="ECO:0007669"/>
    <property type="project" value="TreeGrafter"/>
</dbReference>
<keyword evidence="4 7" id="KW-0853">WD repeat</keyword>
<dbReference type="SMART" id="SM00320">
    <property type="entry name" value="WD40"/>
    <property type="match status" value="3"/>
</dbReference>
<keyword evidence="6" id="KW-0539">Nucleus</keyword>
<dbReference type="PANTHER" id="PTHR19861:SF0">
    <property type="entry name" value="WD REPEAT-CONTAINING PROTEIN 82"/>
    <property type="match status" value="1"/>
</dbReference>
<dbReference type="InterPro" id="IPR019775">
    <property type="entry name" value="WD40_repeat_CS"/>
</dbReference>
<feature type="repeat" description="WD" evidence="7">
    <location>
        <begin position="80"/>
        <end position="115"/>
    </location>
</feature>
<sequence>MCSFSPTKNLNYHKNQAEINCIDFDDDGDLALTSAADESIQLYDMKQGKHRSTIYSKKYGVTLAKFTHNRMNCIYASTKEDGHKGRVHSLEVSPLEDLILSGSDDNTVRLWDLRSPTCQGLLNTPAPSLVAFDPSAVLFCVASEKLNCLSLYDVRNFDKQPFSVFKLDSNSRPWQKVEFSNNGKTVLVSTSEDIHYLLDSFHGEIKAKLTGHSPIPRPSQRNSGHTCFSQDGRFVFSGSGDKRIYIWDTNKQPDHDLRLRHIKALNSPQPPALLAMNPKTMLLATANTELTLWLPSLNREKNK</sequence>
<protein>
    <submittedName>
        <fullName evidence="8">Uncharacterized protein</fullName>
    </submittedName>
</protein>
<dbReference type="PROSITE" id="PS50294">
    <property type="entry name" value="WD_REPEATS_REGION"/>
    <property type="match status" value="1"/>
</dbReference>
<dbReference type="PRINTS" id="PR00320">
    <property type="entry name" value="GPROTEINBRPT"/>
</dbReference>
<evidence type="ECO:0000313" key="9">
    <source>
        <dbReference type="Proteomes" id="UP000398389"/>
    </source>
</evidence>
<feature type="repeat" description="WD" evidence="7">
    <location>
        <begin position="228"/>
        <end position="248"/>
    </location>
</feature>
<keyword evidence="3" id="KW-0805">Transcription regulation</keyword>
<name>A0A5E8B2L3_9ASCO</name>
<dbReference type="AlphaFoldDB" id="A0A5E8B2L3"/>
<feature type="repeat" description="WD" evidence="7">
    <location>
        <begin position="12"/>
        <end position="53"/>
    </location>
</feature>
<dbReference type="OrthoDB" id="27537at2759"/>
<organism evidence="8 9">
    <name type="scientific">Magnusiomyces paraingens</name>
    <dbReference type="NCBI Taxonomy" id="2606893"/>
    <lineage>
        <taxon>Eukaryota</taxon>
        <taxon>Fungi</taxon>
        <taxon>Dikarya</taxon>
        <taxon>Ascomycota</taxon>
        <taxon>Saccharomycotina</taxon>
        <taxon>Dipodascomycetes</taxon>
        <taxon>Dipodascales</taxon>
        <taxon>Dipodascaceae</taxon>
        <taxon>Magnusiomyces</taxon>
    </lineage>
</organism>
<evidence type="ECO:0000256" key="4">
    <source>
        <dbReference type="ARBA" id="ARBA00022574"/>
    </source>
</evidence>
<proteinExistence type="inferred from homology"/>
<keyword evidence="3" id="KW-0806">Transcription termination</keyword>
<keyword evidence="3" id="KW-0804">Transcription</keyword>
<dbReference type="GO" id="GO:0006353">
    <property type="term" value="P:DNA-templated transcription termination"/>
    <property type="evidence" value="ECO:0007669"/>
    <property type="project" value="UniProtKB-KW"/>
</dbReference>
<dbReference type="PANTHER" id="PTHR19861">
    <property type="entry name" value="WD40 REPEAT PROTEIN SWD2"/>
    <property type="match status" value="1"/>
</dbReference>
<comment type="subcellular location">
    <subcellularLocation>
        <location evidence="1">Nucleus</location>
    </subcellularLocation>
</comment>
<keyword evidence="9" id="KW-1185">Reference proteome</keyword>
<evidence type="ECO:0000256" key="7">
    <source>
        <dbReference type="PROSITE-ProRule" id="PRU00221"/>
    </source>
</evidence>
<evidence type="ECO:0000256" key="1">
    <source>
        <dbReference type="ARBA" id="ARBA00004123"/>
    </source>
</evidence>
<dbReference type="InterPro" id="IPR001680">
    <property type="entry name" value="WD40_rpt"/>
</dbReference>
<dbReference type="EMBL" id="CABVLU010000001">
    <property type="protein sequence ID" value="VVT45706.1"/>
    <property type="molecule type" value="Genomic_DNA"/>
</dbReference>
<dbReference type="Proteomes" id="UP000398389">
    <property type="component" value="Unassembled WGS sequence"/>
</dbReference>
<dbReference type="Gene3D" id="2.130.10.10">
    <property type="entry name" value="YVTN repeat-like/Quinoprotein amine dehydrogenase"/>
    <property type="match status" value="1"/>
</dbReference>
<dbReference type="InterPro" id="IPR020472">
    <property type="entry name" value="WD40_PAC1"/>
</dbReference>
<reference evidence="8 9" key="1">
    <citation type="submission" date="2019-09" db="EMBL/GenBank/DDBJ databases">
        <authorList>
            <person name="Brejova B."/>
        </authorList>
    </citation>
    <scope>NUCLEOTIDE SEQUENCE [LARGE SCALE GENOMIC DNA]</scope>
</reference>
<evidence type="ECO:0000256" key="6">
    <source>
        <dbReference type="ARBA" id="ARBA00023242"/>
    </source>
</evidence>
<evidence type="ECO:0000256" key="2">
    <source>
        <dbReference type="ARBA" id="ARBA00005616"/>
    </source>
</evidence>
<dbReference type="InterPro" id="IPR015943">
    <property type="entry name" value="WD40/YVTN_repeat-like_dom_sf"/>
</dbReference>
<accession>A0A5E8B2L3</accession>
<evidence type="ECO:0000313" key="8">
    <source>
        <dbReference type="EMBL" id="VVT45706.1"/>
    </source>
</evidence>
<dbReference type="GO" id="GO:0048188">
    <property type="term" value="C:Set1C/COMPASS complex"/>
    <property type="evidence" value="ECO:0007669"/>
    <property type="project" value="TreeGrafter"/>
</dbReference>
<dbReference type="Pfam" id="PF00400">
    <property type="entry name" value="WD40"/>
    <property type="match status" value="3"/>
</dbReference>
<dbReference type="InterPro" id="IPR036322">
    <property type="entry name" value="WD40_repeat_dom_sf"/>
</dbReference>
<dbReference type="RefSeq" id="XP_031851464.1">
    <property type="nucleotide sequence ID" value="XM_031995573.1"/>
</dbReference>